<dbReference type="CDD" id="cd01127">
    <property type="entry name" value="TrwB_TraG_TraD_VirD4"/>
    <property type="match status" value="1"/>
</dbReference>
<reference evidence="7 8" key="1">
    <citation type="submission" date="2019-11" db="EMBL/GenBank/DDBJ databases">
        <title>Acidiferrimicrobium australis gen. nov., sp. nov., an acidophilic and obligately heterotrophic, member of the Actinobacteria that catalyses dissimilatory oxido- reduction of iron isolated from metal-rich acidic water in Chile.</title>
        <authorList>
            <person name="Gonzalez D."/>
            <person name="Huber K."/>
            <person name="Hedrich S."/>
            <person name="Rojas-Villalobos C."/>
            <person name="Quatrini R."/>
            <person name="Dinamarca M.A."/>
            <person name="Schwarz A."/>
            <person name="Canales C."/>
            <person name="Nancucheo I."/>
        </authorList>
    </citation>
    <scope>NUCLEOTIDE SEQUENCE [LARGE SCALE GENOMIC DNA]</scope>
    <source>
        <strain evidence="7 8">USS-CCA1</strain>
    </source>
</reference>
<dbReference type="InterPro" id="IPR027417">
    <property type="entry name" value="P-loop_NTPase"/>
</dbReference>
<keyword evidence="8" id="KW-1185">Reference proteome</keyword>
<dbReference type="EMBL" id="WJHE01001491">
    <property type="protein sequence ID" value="MST35176.1"/>
    <property type="molecule type" value="Genomic_DNA"/>
</dbReference>
<protein>
    <submittedName>
        <fullName evidence="7">TraM recognition domain-containing protein</fullName>
    </submittedName>
</protein>
<organism evidence="7 8">
    <name type="scientific">Acidiferrimicrobium australe</name>
    <dbReference type="NCBI Taxonomy" id="2664430"/>
    <lineage>
        <taxon>Bacteria</taxon>
        <taxon>Bacillati</taxon>
        <taxon>Actinomycetota</taxon>
        <taxon>Acidimicrobiia</taxon>
        <taxon>Acidimicrobiales</taxon>
        <taxon>Acidimicrobiaceae</taxon>
        <taxon>Acidiferrimicrobium</taxon>
    </lineage>
</organism>
<evidence type="ECO:0000313" key="7">
    <source>
        <dbReference type="EMBL" id="MST35176.1"/>
    </source>
</evidence>
<comment type="similarity">
    <text evidence="2">Belongs to the VirD4/TraG family.</text>
</comment>
<proteinExistence type="inferred from homology"/>
<keyword evidence="3" id="KW-1003">Cell membrane</keyword>
<keyword evidence="5" id="KW-1133">Transmembrane helix</keyword>
<dbReference type="InterPro" id="IPR051539">
    <property type="entry name" value="T4SS-coupling_protein"/>
</dbReference>
<evidence type="ECO:0000313" key="8">
    <source>
        <dbReference type="Proteomes" id="UP000437736"/>
    </source>
</evidence>
<keyword evidence="4" id="KW-0812">Transmembrane</keyword>
<dbReference type="Gene3D" id="3.40.50.300">
    <property type="entry name" value="P-loop containing nucleotide triphosphate hydrolases"/>
    <property type="match status" value="1"/>
</dbReference>
<dbReference type="PANTHER" id="PTHR37937">
    <property type="entry name" value="CONJUGATIVE TRANSFER: DNA TRANSPORT"/>
    <property type="match status" value="1"/>
</dbReference>
<gene>
    <name evidence="7" type="ORF">GHK86_20890</name>
</gene>
<dbReference type="SUPFAM" id="SSF52540">
    <property type="entry name" value="P-loop containing nucleoside triphosphate hydrolases"/>
    <property type="match status" value="1"/>
</dbReference>
<dbReference type="InterPro" id="IPR003688">
    <property type="entry name" value="TraG/VirD4"/>
</dbReference>
<dbReference type="Proteomes" id="UP000437736">
    <property type="component" value="Unassembled WGS sequence"/>
</dbReference>
<evidence type="ECO:0000256" key="1">
    <source>
        <dbReference type="ARBA" id="ARBA00004651"/>
    </source>
</evidence>
<evidence type="ECO:0000256" key="6">
    <source>
        <dbReference type="ARBA" id="ARBA00023136"/>
    </source>
</evidence>
<feature type="non-terminal residue" evidence="7">
    <location>
        <position position="1"/>
    </location>
</feature>
<evidence type="ECO:0000256" key="5">
    <source>
        <dbReference type="ARBA" id="ARBA00022989"/>
    </source>
</evidence>
<comment type="caution">
    <text evidence="7">The sequence shown here is derived from an EMBL/GenBank/DDBJ whole genome shotgun (WGS) entry which is preliminary data.</text>
</comment>
<accession>A0ABW9QZW3</accession>
<comment type="subcellular location">
    <subcellularLocation>
        <location evidence="1">Cell membrane</location>
        <topology evidence="1">Multi-pass membrane protein</topology>
    </subcellularLocation>
</comment>
<dbReference type="Pfam" id="PF02534">
    <property type="entry name" value="T4SS-DNA_transf"/>
    <property type="match status" value="1"/>
</dbReference>
<evidence type="ECO:0000256" key="2">
    <source>
        <dbReference type="ARBA" id="ARBA00008806"/>
    </source>
</evidence>
<dbReference type="PANTHER" id="PTHR37937:SF1">
    <property type="entry name" value="CONJUGATIVE TRANSFER: DNA TRANSPORT"/>
    <property type="match status" value="1"/>
</dbReference>
<name>A0ABW9QZW3_9ACTN</name>
<keyword evidence="6" id="KW-0472">Membrane</keyword>
<evidence type="ECO:0000256" key="3">
    <source>
        <dbReference type="ARBA" id="ARBA00022475"/>
    </source>
</evidence>
<evidence type="ECO:0000256" key="4">
    <source>
        <dbReference type="ARBA" id="ARBA00022692"/>
    </source>
</evidence>
<sequence length="226" mass="24150">APFGDPLVARATARVDVSPEDLLAGRHSLYLCGPAHEQLRVQGVFAALVASVVAAAVRRTADTGRPLDPPLLLVLDEVANIAPIRDLDGLASTAAGLGIQLLTVCQDLAQLAGRYGPDRSRTIANNHRAKLVLSGVADLATLDLLSGLAGEQAVREESLTTDLRDGRRTRASTVAYRRLAPPDELRRIRPGEGVLVYGHLPAARLALRPWYRDRALRRRVGPSSAG</sequence>